<evidence type="ECO:0000256" key="2">
    <source>
        <dbReference type="SAM" id="Coils"/>
    </source>
</evidence>
<protein>
    <recommendedName>
        <fullName evidence="3">Ubiquitin carboxyl-terminal hydrolase 7 ICP0-binding domain-containing protein</fullName>
    </recommendedName>
</protein>
<sequence>LDNGDILCFQKALTIDDRKYFRYPDVPSYFKYVHNRGVVLPPLVQEESREDIKTESESHTEAETSNFISTNFKEIDSMIDEDAIAAIDRVLTEGVTISLQYQPSFRGQVVSKQDPKFPKQLLRELRDIAFKEDLFEKFRKGFIVKVDVDAVKERIDANAEMFSSSQLEQVRIVVSLVNNTLRMFDKLENLKKELESTKKNNEQDNEALKNTRAEILTLKASFPDQHAELDSLDAQIADLKARLDELECDRAKIIEIQDQHNDKITSMNKEVRSIYHHLVDGQVKLKSIENEIPETESELESHEKAYVILRATPPF</sequence>
<keyword evidence="1" id="KW-0833">Ubl conjugation pathway</keyword>
<accession>A0A9D4Y756</accession>
<dbReference type="Gramene" id="Psat02G0044300-T3">
    <property type="protein sequence ID" value="KAI5433159.1"/>
    <property type="gene ID" value="KIW84_020443"/>
</dbReference>
<feature type="domain" description="Ubiquitin carboxyl-terminal hydrolase 7 ICP0-binding" evidence="3">
    <location>
        <begin position="2"/>
        <end position="40"/>
    </location>
</feature>
<gene>
    <name evidence="4" type="ORF">KIW84_020443</name>
</gene>
<dbReference type="AlphaFoldDB" id="A0A9D4Y756"/>
<proteinExistence type="predicted"/>
<name>A0A9D4Y756_PEA</name>
<comment type="caution">
    <text evidence="4">The sequence shown here is derived from an EMBL/GenBank/DDBJ whole genome shotgun (WGS) entry which is preliminary data.</text>
</comment>
<feature type="coiled-coil region" evidence="2">
    <location>
        <begin position="177"/>
        <end position="256"/>
    </location>
</feature>
<dbReference type="Gene3D" id="3.10.20.90">
    <property type="entry name" value="Phosphatidylinositol 3-kinase Catalytic Subunit, Chain A, domain 1"/>
    <property type="match status" value="1"/>
</dbReference>
<evidence type="ECO:0000256" key="1">
    <source>
        <dbReference type="ARBA" id="ARBA00022786"/>
    </source>
</evidence>
<dbReference type="EMBL" id="JAMSHJ010000002">
    <property type="protein sequence ID" value="KAI5433159.1"/>
    <property type="molecule type" value="Genomic_DNA"/>
</dbReference>
<dbReference type="Gene3D" id="1.10.287.1490">
    <property type="match status" value="1"/>
</dbReference>
<reference evidence="4 5" key="1">
    <citation type="journal article" date="2022" name="Nat. Genet.">
        <title>Improved pea reference genome and pan-genome highlight genomic features and evolutionary characteristics.</title>
        <authorList>
            <person name="Yang T."/>
            <person name="Liu R."/>
            <person name="Luo Y."/>
            <person name="Hu S."/>
            <person name="Wang D."/>
            <person name="Wang C."/>
            <person name="Pandey M.K."/>
            <person name="Ge S."/>
            <person name="Xu Q."/>
            <person name="Li N."/>
            <person name="Li G."/>
            <person name="Huang Y."/>
            <person name="Saxena R.K."/>
            <person name="Ji Y."/>
            <person name="Li M."/>
            <person name="Yan X."/>
            <person name="He Y."/>
            <person name="Liu Y."/>
            <person name="Wang X."/>
            <person name="Xiang C."/>
            <person name="Varshney R.K."/>
            <person name="Ding H."/>
            <person name="Gao S."/>
            <person name="Zong X."/>
        </authorList>
    </citation>
    <scope>NUCLEOTIDE SEQUENCE [LARGE SCALE GENOMIC DNA]</scope>
    <source>
        <strain evidence="4 5">cv. Zhongwan 6</strain>
    </source>
</reference>
<feature type="non-terminal residue" evidence="4">
    <location>
        <position position="1"/>
    </location>
</feature>
<dbReference type="InterPro" id="IPR024729">
    <property type="entry name" value="USP7_ICP0-binding_dom"/>
</dbReference>
<keyword evidence="5" id="KW-1185">Reference proteome</keyword>
<dbReference type="Pfam" id="PF12436">
    <property type="entry name" value="USP7_ICP0_bdg"/>
    <property type="match status" value="1"/>
</dbReference>
<evidence type="ECO:0000313" key="4">
    <source>
        <dbReference type="EMBL" id="KAI5433159.1"/>
    </source>
</evidence>
<dbReference type="Proteomes" id="UP001058974">
    <property type="component" value="Chromosome 2"/>
</dbReference>
<organism evidence="4 5">
    <name type="scientific">Pisum sativum</name>
    <name type="common">Garden pea</name>
    <name type="synonym">Lathyrus oleraceus</name>
    <dbReference type="NCBI Taxonomy" id="3888"/>
    <lineage>
        <taxon>Eukaryota</taxon>
        <taxon>Viridiplantae</taxon>
        <taxon>Streptophyta</taxon>
        <taxon>Embryophyta</taxon>
        <taxon>Tracheophyta</taxon>
        <taxon>Spermatophyta</taxon>
        <taxon>Magnoliopsida</taxon>
        <taxon>eudicotyledons</taxon>
        <taxon>Gunneridae</taxon>
        <taxon>Pentapetalae</taxon>
        <taxon>rosids</taxon>
        <taxon>fabids</taxon>
        <taxon>Fabales</taxon>
        <taxon>Fabaceae</taxon>
        <taxon>Papilionoideae</taxon>
        <taxon>50 kb inversion clade</taxon>
        <taxon>NPAAA clade</taxon>
        <taxon>Hologalegina</taxon>
        <taxon>IRL clade</taxon>
        <taxon>Fabeae</taxon>
        <taxon>Lathyrus</taxon>
    </lineage>
</organism>
<evidence type="ECO:0000313" key="5">
    <source>
        <dbReference type="Proteomes" id="UP001058974"/>
    </source>
</evidence>
<dbReference type="GO" id="GO:0140096">
    <property type="term" value="F:catalytic activity, acting on a protein"/>
    <property type="evidence" value="ECO:0007669"/>
    <property type="project" value="UniProtKB-ARBA"/>
</dbReference>
<keyword evidence="2" id="KW-0175">Coiled coil</keyword>
<evidence type="ECO:0000259" key="3">
    <source>
        <dbReference type="Pfam" id="PF12436"/>
    </source>
</evidence>